<reference evidence="2" key="1">
    <citation type="submission" date="2020-10" db="EMBL/GenBank/DDBJ databases">
        <authorList>
            <person name="Lu T."/>
            <person name="Wang Q."/>
            <person name="Han X."/>
        </authorList>
    </citation>
    <scope>NUCLEOTIDE SEQUENCE</scope>
    <source>
        <strain evidence="2">WQ 366</strain>
    </source>
</reference>
<feature type="transmembrane region" description="Helical" evidence="1">
    <location>
        <begin position="12"/>
        <end position="35"/>
    </location>
</feature>
<dbReference type="EMBL" id="JADEYP010000010">
    <property type="protein sequence ID" value="MCA5004870.1"/>
    <property type="molecule type" value="Genomic_DNA"/>
</dbReference>
<dbReference type="RefSeq" id="WP_225552261.1">
    <property type="nucleotide sequence ID" value="NZ_JADEYP010000010.1"/>
</dbReference>
<keyword evidence="1" id="KW-1133">Transmembrane helix</keyword>
<gene>
    <name evidence="2" type="ORF">IPZ78_06850</name>
</gene>
<dbReference type="Pfam" id="PF12836">
    <property type="entry name" value="HHH_3"/>
    <property type="match status" value="2"/>
</dbReference>
<dbReference type="Proteomes" id="UP001165302">
    <property type="component" value="Unassembled WGS sequence"/>
</dbReference>
<dbReference type="SUPFAM" id="SSF47781">
    <property type="entry name" value="RuvA domain 2-like"/>
    <property type="match status" value="3"/>
</dbReference>
<keyword evidence="1" id="KW-0812">Transmembrane</keyword>
<accession>A0ABS7Z7M8</accession>
<dbReference type="Gene3D" id="1.10.150.280">
    <property type="entry name" value="AF1531-like domain"/>
    <property type="match status" value="2"/>
</dbReference>
<comment type="caution">
    <text evidence="2">The sequence shown here is derived from an EMBL/GenBank/DDBJ whole genome shotgun (WGS) entry which is preliminary data.</text>
</comment>
<proteinExistence type="predicted"/>
<name>A0ABS7Z7M8_9SPHI</name>
<keyword evidence="3" id="KW-1185">Reference proteome</keyword>
<dbReference type="PANTHER" id="PTHR21180">
    <property type="entry name" value="ENDONUCLEASE/EXONUCLEASE/PHOSPHATASE FAMILY DOMAIN-CONTAINING PROTEIN 1"/>
    <property type="match status" value="1"/>
</dbReference>
<evidence type="ECO:0000313" key="3">
    <source>
        <dbReference type="Proteomes" id="UP001165302"/>
    </source>
</evidence>
<evidence type="ECO:0000256" key="1">
    <source>
        <dbReference type="SAM" id="Phobius"/>
    </source>
</evidence>
<sequence length="300" mass="34785">MNRFFKYFQFNIVERNGFVVLLALIAIVNIAVLVYKKISPKDVITHRVYNLNSSSIAHTVDNEIKDEVEAKNFYNRKDNISYFNFNPNQATVEDWSKLGFSIKQIKVITNYIAKGGRFYKKEDLKKIYSISESDYNKLERYIVIPSEKPSSQIKKAHFEMEPKMIKSKPIIISINTADTTDLKKLRGIGTVFAGRIVKFRDALGGFHSINQLKEVYGMSEETFDQIKENINIQPEYVNKLQVNLLDANELAKHPYVSKKQANAIVNYRNQHGKYANVEMMTKNKALDQDFLRKIEPYLAF</sequence>
<keyword evidence="1" id="KW-0472">Membrane</keyword>
<dbReference type="InterPro" id="IPR051675">
    <property type="entry name" value="Endo/Exo/Phosphatase_dom_1"/>
</dbReference>
<evidence type="ECO:0000313" key="2">
    <source>
        <dbReference type="EMBL" id="MCA5004870.1"/>
    </source>
</evidence>
<protein>
    <submittedName>
        <fullName evidence="2">Helix-hairpin-helix domain-containing protein</fullName>
    </submittedName>
</protein>
<dbReference type="InterPro" id="IPR010994">
    <property type="entry name" value="RuvA_2-like"/>
</dbReference>
<dbReference type="PANTHER" id="PTHR21180:SF32">
    <property type="entry name" value="ENDONUCLEASE_EXONUCLEASE_PHOSPHATASE FAMILY DOMAIN-CONTAINING PROTEIN 1"/>
    <property type="match status" value="1"/>
</dbReference>
<organism evidence="2 3">
    <name type="scientific">Sphingobacterium bovistauri</name>
    <dbReference type="NCBI Taxonomy" id="2781959"/>
    <lineage>
        <taxon>Bacteria</taxon>
        <taxon>Pseudomonadati</taxon>
        <taxon>Bacteroidota</taxon>
        <taxon>Sphingobacteriia</taxon>
        <taxon>Sphingobacteriales</taxon>
        <taxon>Sphingobacteriaceae</taxon>
        <taxon>Sphingobacterium</taxon>
    </lineage>
</organism>